<reference evidence="3" key="1">
    <citation type="submission" date="2017-01" db="EMBL/GenBank/DDBJ databases">
        <title>Comparative genomics of anhydrobiosis in the tardigrade Hypsibius dujardini.</title>
        <authorList>
            <person name="Yoshida Y."/>
            <person name="Koutsovoulos G."/>
            <person name="Laetsch D."/>
            <person name="Stevens L."/>
            <person name="Kumar S."/>
            <person name="Horikawa D."/>
            <person name="Ishino K."/>
            <person name="Komine S."/>
            <person name="Tomita M."/>
            <person name="Blaxter M."/>
            <person name="Arakawa K."/>
        </authorList>
    </citation>
    <scope>NUCLEOTIDE SEQUENCE [LARGE SCALE GENOMIC DNA]</scope>
    <source>
        <strain evidence="3">Z151</strain>
    </source>
</reference>
<protein>
    <submittedName>
        <fullName evidence="2">Uncharacterized protein</fullName>
    </submittedName>
</protein>
<feature type="transmembrane region" description="Helical" evidence="1">
    <location>
        <begin position="86"/>
        <end position="112"/>
    </location>
</feature>
<keyword evidence="1" id="KW-1133">Transmembrane helix</keyword>
<name>A0A1W0WUH6_HYPEX</name>
<feature type="transmembrane region" description="Helical" evidence="1">
    <location>
        <begin position="193"/>
        <end position="223"/>
    </location>
</feature>
<sequence length="235" mass="26297">MTKIISSNHPSSSPPGNLIYRLFLTAPEGYKTTLVLPLQQNSRRLRILCWVSSWSLFLVFAVAFGFDVADIVSGGYLPNDFQKANPMIGVVSYCASQVDLLAACCATLFLLVKKNDIFKSAQLLEHLTTDYPESRAKIKGPLRRARIYFGLHDKLSVLLDNIIFKRQTTCIRKPSKEEISLMMTLMERFEAKTLLFSAAGLMDLGPVAVTTLLAGVFAFAFYVMDRAQRFVPRAD</sequence>
<evidence type="ECO:0000256" key="1">
    <source>
        <dbReference type="SAM" id="Phobius"/>
    </source>
</evidence>
<organism evidence="2 3">
    <name type="scientific">Hypsibius exemplaris</name>
    <name type="common">Freshwater tardigrade</name>
    <dbReference type="NCBI Taxonomy" id="2072580"/>
    <lineage>
        <taxon>Eukaryota</taxon>
        <taxon>Metazoa</taxon>
        <taxon>Ecdysozoa</taxon>
        <taxon>Tardigrada</taxon>
        <taxon>Eutardigrada</taxon>
        <taxon>Parachela</taxon>
        <taxon>Hypsibioidea</taxon>
        <taxon>Hypsibiidae</taxon>
        <taxon>Hypsibius</taxon>
    </lineage>
</organism>
<dbReference type="AlphaFoldDB" id="A0A1W0WUH6"/>
<keyword evidence="1" id="KW-0472">Membrane</keyword>
<evidence type="ECO:0000313" key="2">
    <source>
        <dbReference type="EMBL" id="OQV18855.1"/>
    </source>
</evidence>
<feature type="transmembrane region" description="Helical" evidence="1">
    <location>
        <begin position="47"/>
        <end position="66"/>
    </location>
</feature>
<dbReference type="EMBL" id="MTYJ01000045">
    <property type="protein sequence ID" value="OQV18855.1"/>
    <property type="molecule type" value="Genomic_DNA"/>
</dbReference>
<gene>
    <name evidence="2" type="ORF">BV898_07109</name>
</gene>
<keyword evidence="1" id="KW-0812">Transmembrane</keyword>
<evidence type="ECO:0000313" key="3">
    <source>
        <dbReference type="Proteomes" id="UP000192578"/>
    </source>
</evidence>
<dbReference type="Proteomes" id="UP000192578">
    <property type="component" value="Unassembled WGS sequence"/>
</dbReference>
<comment type="caution">
    <text evidence="2">The sequence shown here is derived from an EMBL/GenBank/DDBJ whole genome shotgun (WGS) entry which is preliminary data.</text>
</comment>
<proteinExistence type="predicted"/>
<accession>A0A1W0WUH6</accession>
<keyword evidence="3" id="KW-1185">Reference proteome</keyword>